<name>A0ABP9URM6_9BACT</name>
<keyword evidence="1" id="KW-0732">Signal</keyword>
<reference evidence="2 3" key="1">
    <citation type="submission" date="2024-02" db="EMBL/GenBank/DDBJ databases">
        <title>Haloferula sargassicola NBRC 104335.</title>
        <authorList>
            <person name="Ichikawa N."/>
            <person name="Katano-Makiyama Y."/>
            <person name="Hidaka K."/>
        </authorList>
    </citation>
    <scope>NUCLEOTIDE SEQUENCE [LARGE SCALE GENOMIC DNA]</scope>
    <source>
        <strain evidence="2 3">NBRC 104335</strain>
    </source>
</reference>
<dbReference type="Proteomes" id="UP001476282">
    <property type="component" value="Unassembled WGS sequence"/>
</dbReference>
<protein>
    <recommendedName>
        <fullName evidence="4">Autotransporter-associated beta strand repeat-containing protein</fullName>
    </recommendedName>
</protein>
<evidence type="ECO:0000313" key="3">
    <source>
        <dbReference type="Proteomes" id="UP001476282"/>
    </source>
</evidence>
<proteinExistence type="predicted"/>
<sequence length="1643" mass="162469">MINPLSGVTRTSLLHSALSTRYAVGVITGASVLSLQAAVWTGNTSSNWDLGSNWSTGAVPNADFAEIATTSPNIATVSSIITAKPNEIRVGVAGTTGRLDITAGSLGSNTGQNMLVGLGAGANGTLNLADTSGSGGTFTGLAQGSGSLSVAVQGPDAAGNLLVGDTGNGTVNVNTSGNLASTNDLFVGINGGTGVLNLDNGAVSAGAANNGVWTAFGRLGGNGTLNMSGGSLTSYGSLFIARDADSQGFGTMTGGNISIMDGEFVLGESAGVGVFTQSGGAVTTNSREMWIGNAANGEGTYTLQAGTLNVGNWLAIGRNGATGTLNVEGGTFTKTGNGNATIGTTTDGVGTINLSGGTIDLTTGSLFLSENGGGTGNCTISGGTMYIRTGDMDVGYAGSGTGNLTLSGGTLYANAIDGGDGEANVIFDGGTVVANGERTDFLNDFDSGTINAGGLILDSNGFALGTANIELGGTGGLTKNGAGSLNLVNVNNLITYAGPTTINEGSLSIPADNPFLLERTGDLTLADNTTLGLTTLYLGDQLAPDNATFGTTAGPTTLNLNFGVFGATDVLPDVPMIDVTGNLAVNGDVNINISGQNFKTGRLLLIQYDPANRSGTGSFVINSVPNGVAGDLVVKDNYDGSGLTAVYLNITSVSQPRWNGNDADPIISYGDLTNGSNTVVVDSAAGIAVGQTVVGEEASLPEGTTVTAVSGTTVTLSNAATMDLAFAELSFVPAGSNDGVWDFVTENWVEQSTGEPTVYTDPSPALFDDKAVGTTDVDLVAVVSPSEVLFNNSTRSYSLTSSGGGAIAGSVGITKSGTAALEISGISNTYTGPTRLQGGTTTVDVLTSGGVASPIGAASADPENLVLAGGTLYYTGPTTSIDRGISTEGTVAGGGLRIDNDLTLTNQLVSNGGNFVKSGPGALTATYDGANTFGGAGTGINIRNGSLIFDGTGGTQTNTVTNGVWIGSQPGLAGNLSLIDTSLSLTDFLAIGRGNGSGVTSTLTAVDSTLVTGAFSSGYANGLADNASTQVVTLTDSNWTSNGKILMAENLGSTSVVTVGGTSVVTKTADYISVGVNGTATLTVKDNASFTAGANDFNISDVNDSTGTLNIQDNGVVTSTGTFYVGKGGTSDGFLNLSGGNLNAGLATFANAENATALVTQTGGSAVMGGNDRVWFGQNGKATWNQSGGSTTCNGYLVIGRLAPSVAEWNVTGGTLIQNPPTPGGYPGFILAEAGTGTLTISGSGVVESNGQQVNVATGGGTGTLNLNAGGTLRTNRIIETDAGTSALNFGGGTLVANAGANVDFVSGIDTTTVNSGGLTLDSNGQTVAVNVAMLEGNGGGGLTKVGSGFLQLNGANTYTGTTTVSAGSLGGTGSVAGPLMVEATGTLAPGASAGTLTAGNTTIAGSYAYEIDGAIGDTLVVNGDLTLSGATLDITQLTAGTAGSYVVAQYSGALSGTFTVNGLPNGWSIDYGTGSNSQITLVNPNGGSPFGDWIAGYFGSETDPAIVGSTADPDGDGQSNLVEFALGGVPNDGSDNAKVYSIKADSDADGDATAELLMTIAVRSGTPAFAGSPSPTATQDGVVYTVQGSQDLATFGETVVPASAVTAGLPTVPAGYEYRTFSLSGSNGLPSRGFLRVMVAGE</sequence>
<dbReference type="InterPro" id="IPR013425">
    <property type="entry name" value="Autotrns_rpt"/>
</dbReference>
<dbReference type="SUPFAM" id="SSF51126">
    <property type="entry name" value="Pectin lyase-like"/>
    <property type="match status" value="2"/>
</dbReference>
<keyword evidence="3" id="KW-1185">Reference proteome</keyword>
<evidence type="ECO:0008006" key="4">
    <source>
        <dbReference type="Google" id="ProtNLM"/>
    </source>
</evidence>
<evidence type="ECO:0000313" key="2">
    <source>
        <dbReference type="EMBL" id="GAA5484193.1"/>
    </source>
</evidence>
<comment type="caution">
    <text evidence="2">The sequence shown here is derived from an EMBL/GenBank/DDBJ whole genome shotgun (WGS) entry which is preliminary data.</text>
</comment>
<dbReference type="NCBIfam" id="TIGR02601">
    <property type="entry name" value="autotrns_rpt"/>
    <property type="match status" value="3"/>
</dbReference>
<dbReference type="EMBL" id="BAABRI010000021">
    <property type="protein sequence ID" value="GAA5484193.1"/>
    <property type="molecule type" value="Genomic_DNA"/>
</dbReference>
<dbReference type="InterPro" id="IPR011050">
    <property type="entry name" value="Pectin_lyase_fold/virulence"/>
</dbReference>
<organism evidence="2 3">
    <name type="scientific">Haloferula sargassicola</name>
    <dbReference type="NCBI Taxonomy" id="490096"/>
    <lineage>
        <taxon>Bacteria</taxon>
        <taxon>Pseudomonadati</taxon>
        <taxon>Verrucomicrobiota</taxon>
        <taxon>Verrucomicrobiia</taxon>
        <taxon>Verrucomicrobiales</taxon>
        <taxon>Verrucomicrobiaceae</taxon>
        <taxon>Haloferula</taxon>
    </lineage>
</organism>
<dbReference type="Pfam" id="PF12951">
    <property type="entry name" value="PATR"/>
    <property type="match status" value="3"/>
</dbReference>
<gene>
    <name evidence="2" type="ORF">Hsar01_03434</name>
</gene>
<accession>A0ABP9URM6</accession>
<evidence type="ECO:0000256" key="1">
    <source>
        <dbReference type="ARBA" id="ARBA00022729"/>
    </source>
</evidence>